<feature type="compositionally biased region" description="Polar residues" evidence="6">
    <location>
        <begin position="291"/>
        <end position="316"/>
    </location>
</feature>
<organism evidence="9 10">
    <name type="scientific">Paraphaeosphaeria minitans</name>
    <dbReference type="NCBI Taxonomy" id="565426"/>
    <lineage>
        <taxon>Eukaryota</taxon>
        <taxon>Fungi</taxon>
        <taxon>Dikarya</taxon>
        <taxon>Ascomycota</taxon>
        <taxon>Pezizomycotina</taxon>
        <taxon>Dothideomycetes</taxon>
        <taxon>Pleosporomycetidae</taxon>
        <taxon>Pleosporales</taxon>
        <taxon>Massarineae</taxon>
        <taxon>Didymosphaeriaceae</taxon>
        <taxon>Paraphaeosphaeria</taxon>
    </lineage>
</organism>
<feature type="transmembrane region" description="Helical" evidence="7">
    <location>
        <begin position="217"/>
        <end position="237"/>
    </location>
</feature>
<evidence type="ECO:0000256" key="5">
    <source>
        <dbReference type="ARBA" id="ARBA00038359"/>
    </source>
</evidence>
<dbReference type="PANTHER" id="PTHR33048:SF108">
    <property type="entry name" value="INTEGRAL MEMBRANE PROTEIN"/>
    <property type="match status" value="1"/>
</dbReference>
<feature type="transmembrane region" description="Helical" evidence="7">
    <location>
        <begin position="249"/>
        <end position="277"/>
    </location>
</feature>
<keyword evidence="2 7" id="KW-0812">Transmembrane</keyword>
<dbReference type="AlphaFoldDB" id="A0A9P6GFB8"/>
<evidence type="ECO:0000256" key="7">
    <source>
        <dbReference type="SAM" id="Phobius"/>
    </source>
</evidence>
<comment type="caution">
    <text evidence="9">The sequence shown here is derived from an EMBL/GenBank/DDBJ whole genome shotgun (WGS) entry which is preliminary data.</text>
</comment>
<keyword evidence="10" id="KW-1185">Reference proteome</keyword>
<dbReference type="Proteomes" id="UP000756921">
    <property type="component" value="Unassembled WGS sequence"/>
</dbReference>
<proteinExistence type="inferred from homology"/>
<dbReference type="EMBL" id="WJXW01000008">
    <property type="protein sequence ID" value="KAF9734176.1"/>
    <property type="molecule type" value="Genomic_DNA"/>
</dbReference>
<accession>A0A9P6GFB8</accession>
<evidence type="ECO:0000313" key="10">
    <source>
        <dbReference type="Proteomes" id="UP000756921"/>
    </source>
</evidence>
<comment type="similarity">
    <text evidence="5">Belongs to the SAT4 family.</text>
</comment>
<feature type="region of interest" description="Disordered" evidence="6">
    <location>
        <begin position="290"/>
        <end position="319"/>
    </location>
</feature>
<evidence type="ECO:0000259" key="8">
    <source>
        <dbReference type="Pfam" id="PF20684"/>
    </source>
</evidence>
<evidence type="ECO:0000256" key="2">
    <source>
        <dbReference type="ARBA" id="ARBA00022692"/>
    </source>
</evidence>
<dbReference type="OrthoDB" id="5342292at2759"/>
<sequence length="382" mass="41831">MSQAAMPPPQGVVADLQHPTDVLRTINFVTQALTLAFCSFFVFIRALHKIRSIGLNLAVDDYMTFISWILMVGYCVCGIFLSLHGGGYHIWEVPKTEVVYYHQAEYAATIFYAPMTLFIKLSLLFHIARIFAPYRKRVQGIYALGGLLVIYYVTSLVLKIRICSPISAYWKGQEEKCLNQSAVITADSIISTVTDAIILVLPLPLTWSLQLPRDKKLRVSGMLAVGGLATAFSAWRLHLILTEGKSPDVTIIFLQVVLSGNAEAGIALICTCLPALVVQFNMLKTRAGYGSSRTRTTGLGDNTSGAHKLSTLNSSRYGPGQDKYNVDLEASSDEAGLVSHAQGSSSQEDAAQFSGIMRKVEVTHTVTYETSDCDKVSQAESR</sequence>
<evidence type="ECO:0000256" key="3">
    <source>
        <dbReference type="ARBA" id="ARBA00022989"/>
    </source>
</evidence>
<feature type="transmembrane region" description="Helical" evidence="7">
    <location>
        <begin position="106"/>
        <end position="128"/>
    </location>
</feature>
<evidence type="ECO:0000313" key="9">
    <source>
        <dbReference type="EMBL" id="KAF9734176.1"/>
    </source>
</evidence>
<reference evidence="9" key="1">
    <citation type="journal article" date="2020" name="Mol. Plant Microbe Interact.">
        <title>Genome Sequence of the Biocontrol Agent Coniothyrium minitans strain Conio (IMI 134523).</title>
        <authorList>
            <person name="Patel D."/>
            <person name="Shittu T.A."/>
            <person name="Baroncelli R."/>
            <person name="Muthumeenakshi S."/>
            <person name="Osborne T.H."/>
            <person name="Janganan T.K."/>
            <person name="Sreenivasaprasad S."/>
        </authorList>
    </citation>
    <scope>NUCLEOTIDE SEQUENCE</scope>
    <source>
        <strain evidence="9">Conio</strain>
    </source>
</reference>
<feature type="transmembrane region" description="Helical" evidence="7">
    <location>
        <begin position="25"/>
        <end position="44"/>
    </location>
</feature>
<feature type="transmembrane region" description="Helical" evidence="7">
    <location>
        <begin position="182"/>
        <end position="205"/>
    </location>
</feature>
<dbReference type="InterPro" id="IPR052337">
    <property type="entry name" value="SAT4-like"/>
</dbReference>
<feature type="transmembrane region" description="Helical" evidence="7">
    <location>
        <begin position="140"/>
        <end position="162"/>
    </location>
</feature>
<gene>
    <name evidence="9" type="ORF">PMIN01_08519</name>
</gene>
<dbReference type="GO" id="GO:0016020">
    <property type="term" value="C:membrane"/>
    <property type="evidence" value="ECO:0007669"/>
    <property type="project" value="UniProtKB-SubCell"/>
</dbReference>
<keyword evidence="4 7" id="KW-0472">Membrane</keyword>
<evidence type="ECO:0000256" key="6">
    <source>
        <dbReference type="SAM" id="MobiDB-lite"/>
    </source>
</evidence>
<feature type="transmembrane region" description="Helical" evidence="7">
    <location>
        <begin position="65"/>
        <end position="86"/>
    </location>
</feature>
<dbReference type="InterPro" id="IPR049326">
    <property type="entry name" value="Rhodopsin_dom_fungi"/>
</dbReference>
<evidence type="ECO:0000256" key="1">
    <source>
        <dbReference type="ARBA" id="ARBA00004141"/>
    </source>
</evidence>
<feature type="domain" description="Rhodopsin" evidence="8">
    <location>
        <begin position="54"/>
        <end position="277"/>
    </location>
</feature>
<dbReference type="PANTHER" id="PTHR33048">
    <property type="entry name" value="PTH11-LIKE INTEGRAL MEMBRANE PROTEIN (AFU_ORTHOLOGUE AFUA_5G11245)"/>
    <property type="match status" value="1"/>
</dbReference>
<dbReference type="Pfam" id="PF20684">
    <property type="entry name" value="Fung_rhodopsin"/>
    <property type="match status" value="1"/>
</dbReference>
<name>A0A9P6GFB8_9PLEO</name>
<keyword evidence="3 7" id="KW-1133">Transmembrane helix</keyword>
<comment type="subcellular location">
    <subcellularLocation>
        <location evidence="1">Membrane</location>
        <topology evidence="1">Multi-pass membrane protein</topology>
    </subcellularLocation>
</comment>
<protein>
    <recommendedName>
        <fullName evidence="8">Rhodopsin domain-containing protein</fullName>
    </recommendedName>
</protein>
<evidence type="ECO:0000256" key="4">
    <source>
        <dbReference type="ARBA" id="ARBA00023136"/>
    </source>
</evidence>